<keyword evidence="3" id="KW-1185">Reference proteome</keyword>
<evidence type="ECO:0000256" key="1">
    <source>
        <dbReference type="SAM" id="Phobius"/>
    </source>
</evidence>
<dbReference type="Pfam" id="PF06103">
    <property type="entry name" value="DUF948"/>
    <property type="match status" value="1"/>
</dbReference>
<dbReference type="PANTHER" id="PTHR40070">
    <property type="entry name" value="UPF0478 PROTEIN YTXG"/>
    <property type="match status" value="1"/>
</dbReference>
<sequence>MDWLGIGVLIIGIAFLAFVIMLIKPLKNLSGVFSSLRSTTDALPQQVADITSSAKDTLTTGRETIQQLNNQMSELSPIFTILGDVGETTNKLSSSMVDITKEMKANTKEGSTFIERKNLEGLYGAITLGYYAFQRRNP</sequence>
<dbReference type="PANTHER" id="PTHR40070:SF1">
    <property type="entry name" value="UPF0478 PROTEIN YTXG"/>
    <property type="match status" value="1"/>
</dbReference>
<keyword evidence="1" id="KW-0812">Transmembrane</keyword>
<dbReference type="EMBL" id="FNKD01000006">
    <property type="protein sequence ID" value="SDR14297.1"/>
    <property type="molecule type" value="Genomic_DNA"/>
</dbReference>
<gene>
    <name evidence="2" type="ORF">SAMN05216231_3757</name>
</gene>
<dbReference type="InterPro" id="IPR009293">
    <property type="entry name" value="UPF0478"/>
</dbReference>
<evidence type="ECO:0000313" key="3">
    <source>
        <dbReference type="Proteomes" id="UP000199444"/>
    </source>
</evidence>
<dbReference type="STRING" id="553311.SAMN05216231_3757"/>
<dbReference type="Proteomes" id="UP000199444">
    <property type="component" value="Unassembled WGS sequence"/>
</dbReference>
<protein>
    <submittedName>
        <fullName evidence="2">Uncharacterized protein YoxC, contains an MCP-like domain</fullName>
    </submittedName>
</protein>
<reference evidence="2 3" key="1">
    <citation type="submission" date="2016-10" db="EMBL/GenBank/DDBJ databases">
        <authorList>
            <person name="de Groot N.N."/>
        </authorList>
    </citation>
    <scope>NUCLEOTIDE SEQUENCE [LARGE SCALE GENOMIC DNA]</scope>
    <source>
        <strain evidence="2 3">CGMCC 1.10449</strain>
    </source>
</reference>
<dbReference type="RefSeq" id="WP_092494465.1">
    <property type="nucleotide sequence ID" value="NZ_FNKD01000006.1"/>
</dbReference>
<dbReference type="AlphaFoldDB" id="A0A1H1GMD1"/>
<feature type="transmembrane region" description="Helical" evidence="1">
    <location>
        <begin position="6"/>
        <end position="23"/>
    </location>
</feature>
<proteinExistence type="predicted"/>
<organism evidence="2 3">
    <name type="scientific">Virgibacillus salinus</name>
    <dbReference type="NCBI Taxonomy" id="553311"/>
    <lineage>
        <taxon>Bacteria</taxon>
        <taxon>Bacillati</taxon>
        <taxon>Bacillota</taxon>
        <taxon>Bacilli</taxon>
        <taxon>Bacillales</taxon>
        <taxon>Bacillaceae</taxon>
        <taxon>Virgibacillus</taxon>
    </lineage>
</organism>
<name>A0A1H1GMD1_9BACI</name>
<keyword evidence="1" id="KW-0472">Membrane</keyword>
<accession>A0A1H1GMD1</accession>
<keyword evidence="1" id="KW-1133">Transmembrane helix</keyword>
<evidence type="ECO:0000313" key="2">
    <source>
        <dbReference type="EMBL" id="SDR14297.1"/>
    </source>
</evidence>